<dbReference type="RefSeq" id="WP_072897752.1">
    <property type="nucleotide sequence ID" value="NZ_FQWZ01000005.1"/>
</dbReference>
<name>A0A1M5PVA3_9GAMM</name>
<evidence type="ECO:0000313" key="3">
    <source>
        <dbReference type="Proteomes" id="UP000199758"/>
    </source>
</evidence>
<feature type="chain" id="PRO_5012793479" evidence="1">
    <location>
        <begin position="28"/>
        <end position="262"/>
    </location>
</feature>
<proteinExistence type="predicted"/>
<gene>
    <name evidence="2" type="ORF">SAMN04488068_2328</name>
</gene>
<reference evidence="2 3" key="1">
    <citation type="submission" date="2016-11" db="EMBL/GenBank/DDBJ databases">
        <authorList>
            <person name="Jaros S."/>
            <person name="Januszkiewicz K."/>
            <person name="Wedrychowicz H."/>
        </authorList>
    </citation>
    <scope>NUCLEOTIDE SEQUENCE [LARGE SCALE GENOMIC DNA]</scope>
    <source>
        <strain evidence="2 3">CGMCC 1.7049</strain>
    </source>
</reference>
<accession>A0A1M5PVA3</accession>
<protein>
    <submittedName>
        <fullName evidence="2">Putative MetA-pathway of phenol degradation</fullName>
    </submittedName>
</protein>
<dbReference type="EMBL" id="FQWZ01000005">
    <property type="protein sequence ID" value="SHH05546.1"/>
    <property type="molecule type" value="Genomic_DNA"/>
</dbReference>
<keyword evidence="3" id="KW-1185">Reference proteome</keyword>
<dbReference type="STRING" id="490188.SAMN04488068_2328"/>
<dbReference type="Pfam" id="PF13557">
    <property type="entry name" value="Phenol_MetA_deg"/>
    <property type="match status" value="1"/>
</dbReference>
<dbReference type="Proteomes" id="UP000199758">
    <property type="component" value="Unassembled WGS sequence"/>
</dbReference>
<evidence type="ECO:0000313" key="2">
    <source>
        <dbReference type="EMBL" id="SHH05546.1"/>
    </source>
</evidence>
<dbReference type="OrthoDB" id="8770768at2"/>
<feature type="signal peptide" evidence="1">
    <location>
        <begin position="1"/>
        <end position="27"/>
    </location>
</feature>
<keyword evidence="1" id="KW-0732">Signal</keyword>
<sequence>MSIHDWRPALGGAGVLLLATIPASAYAEPISTDRPDFVESSLVVGAGRFQVETSVAHQNDQASGFKSQTLSSPTLLRLGLGDVLEARLETDGYKRDHVDGESAVTGWSEIALGVKWHTSDADWLGASSAVLVHVDIPSGASEFRGKELRPSLRYVAEWAPADRWSVGVMPGVIWNTDDAGDRYTAALIGATAGYAWTDTFRTFAELASEDIGGGDRAPTQVRFDTGFALLLSQDVQLDAAAYAGLNRDTPDLQVALGLSIRW</sequence>
<evidence type="ECO:0000256" key="1">
    <source>
        <dbReference type="SAM" id="SignalP"/>
    </source>
</evidence>
<dbReference type="InterPro" id="IPR025737">
    <property type="entry name" value="FApF"/>
</dbReference>
<organism evidence="2 3">
    <name type="scientific">Hydrocarboniphaga daqingensis</name>
    <dbReference type="NCBI Taxonomy" id="490188"/>
    <lineage>
        <taxon>Bacteria</taxon>
        <taxon>Pseudomonadati</taxon>
        <taxon>Pseudomonadota</taxon>
        <taxon>Gammaproteobacteria</taxon>
        <taxon>Nevskiales</taxon>
        <taxon>Nevskiaceae</taxon>
        <taxon>Hydrocarboniphaga</taxon>
    </lineage>
</organism>
<dbReference type="AlphaFoldDB" id="A0A1M5PVA3"/>